<accession>A0A1W0XB59</accession>
<keyword evidence="5" id="KW-1185">Reference proteome</keyword>
<dbReference type="PANTHER" id="PTHR41146">
    <property type="entry name" value="DIURETIC HORMONE CLASS 2"/>
    <property type="match status" value="1"/>
</dbReference>
<dbReference type="GO" id="GO:0005615">
    <property type="term" value="C:extracellular space"/>
    <property type="evidence" value="ECO:0007669"/>
    <property type="project" value="TreeGrafter"/>
</dbReference>
<comment type="subcellular location">
    <subcellularLocation>
        <location evidence="1">Secreted</location>
    </subcellularLocation>
</comment>
<evidence type="ECO:0000256" key="3">
    <source>
        <dbReference type="SAM" id="SignalP"/>
    </source>
</evidence>
<dbReference type="GO" id="GO:0001664">
    <property type="term" value="F:G protein-coupled receptor binding"/>
    <property type="evidence" value="ECO:0007669"/>
    <property type="project" value="TreeGrafter"/>
</dbReference>
<dbReference type="InterPro" id="IPR034439">
    <property type="entry name" value="DH2-like"/>
</dbReference>
<dbReference type="GO" id="GO:0007589">
    <property type="term" value="P:body fluid secretion"/>
    <property type="evidence" value="ECO:0007669"/>
    <property type="project" value="InterPro"/>
</dbReference>
<sequence>MAGHIGRILLFLVVFVGLHLASSYVMYNPSLSAFGQRNRASKVTAASPTGQMSLSEELLRQALTEDARELADGALDFGFKRGLAGSRIARHSQAMGLANSALAPGRKRRSTGPQ</sequence>
<dbReference type="Proteomes" id="UP000192578">
    <property type="component" value="Unassembled WGS sequence"/>
</dbReference>
<organism evidence="4 5">
    <name type="scientific">Hypsibius exemplaris</name>
    <name type="common">Freshwater tardigrade</name>
    <dbReference type="NCBI Taxonomy" id="2072580"/>
    <lineage>
        <taxon>Eukaryota</taxon>
        <taxon>Metazoa</taxon>
        <taxon>Ecdysozoa</taxon>
        <taxon>Tardigrada</taxon>
        <taxon>Eutardigrada</taxon>
        <taxon>Parachela</taxon>
        <taxon>Hypsibioidea</taxon>
        <taxon>Hypsibiidae</taxon>
        <taxon>Hypsibius</taxon>
    </lineage>
</organism>
<name>A0A1W0XB59_HYPEX</name>
<evidence type="ECO:0000256" key="1">
    <source>
        <dbReference type="ARBA" id="ARBA00004613"/>
    </source>
</evidence>
<proteinExistence type="predicted"/>
<evidence type="ECO:0000313" key="4">
    <source>
        <dbReference type="EMBL" id="OQV24749.1"/>
    </source>
</evidence>
<dbReference type="PANTHER" id="PTHR41146:SF1">
    <property type="entry name" value="DIURETIC HORMONE CLASS 2"/>
    <property type="match status" value="1"/>
</dbReference>
<dbReference type="GO" id="GO:0008613">
    <property type="term" value="F:diuretic hormone activity"/>
    <property type="evidence" value="ECO:0007669"/>
    <property type="project" value="InterPro"/>
</dbReference>
<protein>
    <recommendedName>
        <fullName evidence="6">Transmembrane protein</fullName>
    </recommendedName>
</protein>
<keyword evidence="3" id="KW-0732">Signal</keyword>
<feature type="chain" id="PRO_5013071429" description="Transmembrane protein" evidence="3">
    <location>
        <begin position="24"/>
        <end position="114"/>
    </location>
</feature>
<dbReference type="AlphaFoldDB" id="A0A1W0XB59"/>
<feature type="signal peptide" evidence="3">
    <location>
        <begin position="1"/>
        <end position="23"/>
    </location>
</feature>
<reference evidence="5" key="1">
    <citation type="submission" date="2017-01" db="EMBL/GenBank/DDBJ databases">
        <title>Comparative genomics of anhydrobiosis in the tardigrade Hypsibius dujardini.</title>
        <authorList>
            <person name="Yoshida Y."/>
            <person name="Koutsovoulos G."/>
            <person name="Laetsch D."/>
            <person name="Stevens L."/>
            <person name="Kumar S."/>
            <person name="Horikawa D."/>
            <person name="Ishino K."/>
            <person name="Komine S."/>
            <person name="Tomita M."/>
            <person name="Blaxter M."/>
            <person name="Arakawa K."/>
        </authorList>
    </citation>
    <scope>NUCLEOTIDE SEQUENCE [LARGE SCALE GENOMIC DNA]</scope>
    <source>
        <strain evidence="5">Z151</strain>
    </source>
</reference>
<dbReference type="EMBL" id="MTYJ01000005">
    <property type="protein sequence ID" value="OQV24749.1"/>
    <property type="molecule type" value="Genomic_DNA"/>
</dbReference>
<evidence type="ECO:0008006" key="6">
    <source>
        <dbReference type="Google" id="ProtNLM"/>
    </source>
</evidence>
<evidence type="ECO:0000256" key="2">
    <source>
        <dbReference type="ARBA" id="ARBA00022525"/>
    </source>
</evidence>
<gene>
    <name evidence="4" type="ORF">BV898_01341</name>
</gene>
<comment type="caution">
    <text evidence="4">The sequence shown here is derived from an EMBL/GenBank/DDBJ whole genome shotgun (WGS) entry which is preliminary data.</text>
</comment>
<evidence type="ECO:0000313" key="5">
    <source>
        <dbReference type="Proteomes" id="UP000192578"/>
    </source>
</evidence>
<keyword evidence="2" id="KW-0964">Secreted</keyword>